<keyword evidence="15 17" id="KW-0472">Membrane</keyword>
<dbReference type="PANTHER" id="PTHR42829">
    <property type="entry name" value="NADH-UBIQUINONE OXIDOREDUCTASE CHAIN 5"/>
    <property type="match status" value="1"/>
</dbReference>
<comment type="subcellular location">
    <subcellularLocation>
        <location evidence="2">Mitochondrion inner membrane</location>
        <topology evidence="2">Multi-pass membrane protein</topology>
    </subcellularLocation>
</comment>
<feature type="transmembrane region" description="Helical" evidence="17">
    <location>
        <begin position="297"/>
        <end position="318"/>
    </location>
</feature>
<feature type="domain" description="NADH-Ubiquinone oxidoreductase (complex I) chain 5 N-terminal" evidence="19">
    <location>
        <begin position="42"/>
        <end position="87"/>
    </location>
</feature>
<dbReference type="RefSeq" id="YP_009655360.1">
    <property type="nucleotide sequence ID" value="NC_042828.1"/>
</dbReference>
<geneLocation type="mitochondrion" evidence="21"/>
<evidence type="ECO:0000256" key="7">
    <source>
        <dbReference type="ARBA" id="ARBA00022692"/>
    </source>
</evidence>
<keyword evidence="6" id="KW-0679">Respiratory chain</keyword>
<evidence type="ECO:0000256" key="17">
    <source>
        <dbReference type="RuleBase" id="RU003404"/>
    </source>
</evidence>
<dbReference type="GO" id="GO:0005743">
    <property type="term" value="C:mitochondrial inner membrane"/>
    <property type="evidence" value="ECO:0007669"/>
    <property type="project" value="UniProtKB-SubCell"/>
</dbReference>
<dbReference type="GO" id="GO:0042773">
    <property type="term" value="P:ATP synthesis coupled electron transport"/>
    <property type="evidence" value="ECO:0007669"/>
    <property type="project" value="InterPro"/>
</dbReference>
<feature type="transmembrane region" description="Helical" evidence="17">
    <location>
        <begin position="243"/>
        <end position="262"/>
    </location>
</feature>
<feature type="transmembrane region" description="Helical" evidence="17">
    <location>
        <begin position="84"/>
        <end position="103"/>
    </location>
</feature>
<dbReference type="GO" id="GO:0015990">
    <property type="term" value="P:electron transport coupled proton transport"/>
    <property type="evidence" value="ECO:0007669"/>
    <property type="project" value="TreeGrafter"/>
</dbReference>
<keyword evidence="8" id="KW-0999">Mitochondrion inner membrane</keyword>
<comment type="catalytic activity">
    <reaction evidence="16 17">
        <text>a ubiquinone + NADH + 5 H(+)(in) = a ubiquinol + NAD(+) + 4 H(+)(out)</text>
        <dbReference type="Rhea" id="RHEA:29091"/>
        <dbReference type="Rhea" id="RHEA-COMP:9565"/>
        <dbReference type="Rhea" id="RHEA-COMP:9566"/>
        <dbReference type="ChEBI" id="CHEBI:15378"/>
        <dbReference type="ChEBI" id="CHEBI:16389"/>
        <dbReference type="ChEBI" id="CHEBI:17976"/>
        <dbReference type="ChEBI" id="CHEBI:57540"/>
        <dbReference type="ChEBI" id="CHEBI:57945"/>
        <dbReference type="EC" id="7.1.1.2"/>
    </reaction>
</comment>
<dbReference type="InterPro" id="IPR003945">
    <property type="entry name" value="NU5C-like"/>
</dbReference>
<dbReference type="PANTHER" id="PTHR42829:SF2">
    <property type="entry name" value="NADH-UBIQUINONE OXIDOREDUCTASE CHAIN 5"/>
    <property type="match status" value="1"/>
</dbReference>
<proteinExistence type="inferred from homology"/>
<keyword evidence="10" id="KW-0249">Electron transport</keyword>
<feature type="transmembrane region" description="Helical" evidence="17">
    <location>
        <begin position="110"/>
        <end position="129"/>
    </location>
</feature>
<keyword evidence="12 17" id="KW-0520">NAD</keyword>
<evidence type="ECO:0000256" key="6">
    <source>
        <dbReference type="ARBA" id="ARBA00022660"/>
    </source>
</evidence>
<dbReference type="Pfam" id="PF00662">
    <property type="entry name" value="Proton_antipo_N"/>
    <property type="match status" value="1"/>
</dbReference>
<dbReference type="EC" id="7.1.1.2" evidence="3 17"/>
<protein>
    <recommendedName>
        <fullName evidence="4 17">NADH-ubiquinone oxidoreductase chain 5</fullName>
        <ecNumber evidence="3 17">7.1.1.2</ecNumber>
    </recommendedName>
</protein>
<keyword evidence="11 17" id="KW-1133">Transmembrane helix</keyword>
<accession>A0A4P8DPK5</accession>
<feature type="transmembrane region" description="Helical" evidence="17">
    <location>
        <begin position="552"/>
        <end position="568"/>
    </location>
</feature>
<feature type="transmembrane region" description="Helical" evidence="17">
    <location>
        <begin position="6"/>
        <end position="27"/>
    </location>
</feature>
<feature type="transmembrane region" description="Helical" evidence="17">
    <location>
        <begin position="48"/>
        <end position="72"/>
    </location>
</feature>
<reference evidence="21" key="1">
    <citation type="submission" date="2018-10" db="EMBL/GenBank/DDBJ databases">
        <authorList>
            <person name="Nie R."/>
            <person name="Andujar C."/>
            <person name="Gomez-Rodriguez C."/>
            <person name="Bai M."/>
            <person name="Xue H."/>
            <person name="Tang M."/>
            <person name="Yang C."/>
            <person name="Slipinski A."/>
            <person name="Konstantinov A.S."/>
            <person name="Yang X."/>
            <person name="Vogler A.P."/>
        </authorList>
    </citation>
    <scope>NUCLEOTIDE SEQUENCE</scope>
    <source>
        <strain evidence="21">N165</strain>
    </source>
</reference>
<evidence type="ECO:0000256" key="2">
    <source>
        <dbReference type="ARBA" id="ARBA00004448"/>
    </source>
</evidence>
<evidence type="ECO:0000256" key="14">
    <source>
        <dbReference type="ARBA" id="ARBA00023128"/>
    </source>
</evidence>
<evidence type="ECO:0000259" key="20">
    <source>
        <dbReference type="Pfam" id="PF06455"/>
    </source>
</evidence>
<keyword evidence="13 17" id="KW-0830">Ubiquinone</keyword>
<evidence type="ECO:0000259" key="19">
    <source>
        <dbReference type="Pfam" id="PF00662"/>
    </source>
</evidence>
<dbReference type="EMBL" id="MK085754">
    <property type="protein sequence ID" value="QCL18077.1"/>
    <property type="molecule type" value="Genomic_DNA"/>
</dbReference>
<sequence>MIMCGIYFIFYFFISWGFLMVSVYFMSKDLTLILEYDLVEFNSAGISLVLLLDWMSLIFIGFVTLISSFVILYSKDYMKGDLNLVRFIILVNLFILSMIFMIISPNLISILLGWDGLGLVSYCLVIYYQNLKSYNAGMLTVLSNRVGDVALLMSIAWMLNFGSWSFIYYLDFMQEDLSMKLVAFMVAVAAMTKSAQIPFSSWLPAAMAAPTPVSSLVHSSTLVTAGVYLLIRFNSGLPELMTYMLLFFSSMTMFMSGLSANFEFDLKKIIALSTLSQLGLMVSILCLGSYNLAFFHLLIHALFKALLFMCSGMIIHNFNNNQDIRFLGGLINHMPMTLTFFNICNFSLCGLPFMSGFYSKDLILEIMSMGVFNLFVYITYYLAVGLTVSYSFRLSYYLSIKNYGFFSLSSPAEVSYPMLFSMGGLILFVLGSGSFLNWAMFNVPMFICLSYIMKIMVLFMVLMGGFMGLCISKLTINYGINYNNFMFLSFLGLMWNMPVLSTLGANLYFLKPSSIYSKLFDLGWTEMYGPKGLSGMLGNLSQGLQLFSLNHLKFYLCFFFIWILYLLMNM</sequence>
<dbReference type="InterPro" id="IPR001516">
    <property type="entry name" value="Proton_antipo_N"/>
</dbReference>
<evidence type="ECO:0000256" key="4">
    <source>
        <dbReference type="ARBA" id="ARBA00021096"/>
    </source>
</evidence>
<evidence type="ECO:0000256" key="3">
    <source>
        <dbReference type="ARBA" id="ARBA00012944"/>
    </source>
</evidence>
<evidence type="ECO:0000256" key="12">
    <source>
        <dbReference type="ARBA" id="ARBA00023027"/>
    </source>
</evidence>
<dbReference type="AlphaFoldDB" id="A0A4P8DPK5"/>
<feature type="transmembrane region" description="Helical" evidence="17">
    <location>
        <begin position="418"/>
        <end position="439"/>
    </location>
</feature>
<keyword evidence="5 17" id="KW-0813">Transport</keyword>
<name>A0A4P8DPK5_9CUCU</name>
<feature type="domain" description="NADH:quinone oxidoreductase/Mrp antiporter transmembrane" evidence="18">
    <location>
        <begin position="104"/>
        <end position="376"/>
    </location>
</feature>
<dbReference type="GO" id="GO:0003954">
    <property type="term" value="F:NADH dehydrogenase activity"/>
    <property type="evidence" value="ECO:0007669"/>
    <property type="project" value="TreeGrafter"/>
</dbReference>
<feature type="transmembrane region" description="Helical" evidence="17">
    <location>
        <begin position="451"/>
        <end position="474"/>
    </location>
</feature>
<dbReference type="Pfam" id="PF00361">
    <property type="entry name" value="Proton_antipo_M"/>
    <property type="match status" value="1"/>
</dbReference>
<dbReference type="InterPro" id="IPR010934">
    <property type="entry name" value="NADH_DH_su5_C"/>
</dbReference>
<evidence type="ECO:0000256" key="15">
    <source>
        <dbReference type="ARBA" id="ARBA00023136"/>
    </source>
</evidence>
<feature type="transmembrane region" description="Helical" evidence="17">
    <location>
        <begin position="338"/>
        <end position="359"/>
    </location>
</feature>
<keyword evidence="14 17" id="KW-0496">Mitochondrion</keyword>
<comment type="function">
    <text evidence="1">Core subunit of the mitochondrial membrane respiratory chain NADH dehydrogenase (Complex I) that is believed to belong to the minimal assembly required for catalysis. Complex I functions in the transfer of electrons from NADH to the respiratory chain. The immediate electron acceptor for the enzyme is believed to be ubiquinone.</text>
</comment>
<evidence type="ECO:0000256" key="5">
    <source>
        <dbReference type="ARBA" id="ARBA00022448"/>
    </source>
</evidence>
<evidence type="ECO:0000256" key="10">
    <source>
        <dbReference type="ARBA" id="ARBA00022982"/>
    </source>
</evidence>
<feature type="transmembrane region" description="Helical" evidence="17">
    <location>
        <begin position="268"/>
        <end position="290"/>
    </location>
</feature>
<feature type="transmembrane region" description="Helical" evidence="17">
    <location>
        <begin position="211"/>
        <end position="231"/>
    </location>
</feature>
<dbReference type="InterPro" id="IPR001750">
    <property type="entry name" value="ND/Mrp_TM"/>
</dbReference>
<dbReference type="CTD" id="4540"/>
<evidence type="ECO:0000256" key="13">
    <source>
        <dbReference type="ARBA" id="ARBA00023075"/>
    </source>
</evidence>
<evidence type="ECO:0000259" key="18">
    <source>
        <dbReference type="Pfam" id="PF00361"/>
    </source>
</evidence>
<dbReference type="Pfam" id="PF06455">
    <property type="entry name" value="NADH5_C"/>
    <property type="match status" value="1"/>
</dbReference>
<keyword evidence="9" id="KW-1278">Translocase</keyword>
<organism evidence="21">
    <name type="scientific">Oomorphoides metallicus</name>
    <dbReference type="NCBI Taxonomy" id="2576292"/>
    <lineage>
        <taxon>Eukaryota</taxon>
        <taxon>Metazoa</taxon>
        <taxon>Ecdysozoa</taxon>
        <taxon>Arthropoda</taxon>
        <taxon>Hexapoda</taxon>
        <taxon>Insecta</taxon>
        <taxon>Pterygota</taxon>
        <taxon>Neoptera</taxon>
        <taxon>Endopterygota</taxon>
        <taxon>Coleoptera</taxon>
        <taxon>Polyphaga</taxon>
        <taxon>Cucujiformia</taxon>
        <taxon>Chrysomeloidea</taxon>
        <taxon>Chrysomelidae</taxon>
        <taxon>Lamprosomatinae</taxon>
        <taxon>Oomorphoides</taxon>
    </lineage>
</organism>
<evidence type="ECO:0000256" key="1">
    <source>
        <dbReference type="ARBA" id="ARBA00003257"/>
    </source>
</evidence>
<evidence type="ECO:0000256" key="9">
    <source>
        <dbReference type="ARBA" id="ARBA00022967"/>
    </source>
</evidence>
<comment type="function">
    <text evidence="17">Core subunit of the mitochondrial membrane respiratory chain NADH dehydrogenase (Complex I) which catalyzes electron transfer from NADH through the respiratory chain, using ubiquinone as an electron acceptor. Essential for the catalytic activity and assembly of complex I.</text>
</comment>
<keyword evidence="7 17" id="KW-0812">Transmembrane</keyword>
<feature type="domain" description="NADH dehydrogenase subunit 5 C-terminal" evidence="20">
    <location>
        <begin position="390"/>
        <end position="568"/>
    </location>
</feature>
<reference evidence="21" key="2">
    <citation type="submission" date="2019-05" db="EMBL/GenBank/DDBJ databases">
        <title>The phylogenetic inferences and evolution of leaf beetles (Chrysomelidae) based on mitochondrial genomes.</title>
        <authorList>
            <person name="Nie R.E."/>
        </authorList>
    </citation>
    <scope>NUCLEOTIDE SEQUENCE</scope>
    <source>
        <strain evidence="21">N165</strain>
    </source>
</reference>
<feature type="transmembrane region" description="Helical" evidence="17">
    <location>
        <begin position="149"/>
        <end position="169"/>
    </location>
</feature>
<evidence type="ECO:0000256" key="8">
    <source>
        <dbReference type="ARBA" id="ARBA00022792"/>
    </source>
</evidence>
<dbReference type="GO" id="GO:0008137">
    <property type="term" value="F:NADH dehydrogenase (ubiquinone) activity"/>
    <property type="evidence" value="ECO:0007669"/>
    <property type="project" value="UniProtKB-EC"/>
</dbReference>
<dbReference type="GeneID" id="40502446"/>
<comment type="similarity">
    <text evidence="17">Belongs to the complex I subunit 5 family.</text>
</comment>
<gene>
    <name evidence="21" type="primary">ND5</name>
</gene>
<dbReference type="PRINTS" id="PR01434">
    <property type="entry name" value="NADHDHGNASE5"/>
</dbReference>
<evidence type="ECO:0000313" key="21">
    <source>
        <dbReference type="EMBL" id="QCL18077.1"/>
    </source>
</evidence>
<feature type="transmembrane region" description="Helical" evidence="17">
    <location>
        <begin position="371"/>
        <end position="398"/>
    </location>
</feature>
<evidence type="ECO:0000256" key="16">
    <source>
        <dbReference type="ARBA" id="ARBA00049551"/>
    </source>
</evidence>
<feature type="transmembrane region" description="Helical" evidence="17">
    <location>
        <begin position="486"/>
        <end position="510"/>
    </location>
</feature>
<evidence type="ECO:0000256" key="11">
    <source>
        <dbReference type="ARBA" id="ARBA00022989"/>
    </source>
</evidence>